<reference evidence="3" key="1">
    <citation type="submission" date="2023-02" db="EMBL/GenBank/DDBJ databases">
        <title>Pathogen: clinical or host-associated sample.</title>
        <authorList>
            <person name="Hergert J."/>
            <person name="Casey R."/>
            <person name="Wagner J."/>
            <person name="Young E.L."/>
            <person name="Oakeson K.F."/>
        </authorList>
    </citation>
    <scope>NUCLEOTIDE SEQUENCE</scope>
    <source>
        <strain evidence="3">2022CK-00830</strain>
    </source>
</reference>
<dbReference type="EMBL" id="CP118101">
    <property type="protein sequence ID" value="WDH81825.1"/>
    <property type="molecule type" value="Genomic_DNA"/>
</dbReference>
<dbReference type="InterPro" id="IPR002541">
    <property type="entry name" value="Cyt_c_assembly"/>
</dbReference>
<organism evidence="3 4">
    <name type="scientific">Paenibacillus urinalis</name>
    <dbReference type="NCBI Taxonomy" id="521520"/>
    <lineage>
        <taxon>Bacteria</taxon>
        <taxon>Bacillati</taxon>
        <taxon>Bacillota</taxon>
        <taxon>Bacilli</taxon>
        <taxon>Bacillales</taxon>
        <taxon>Paenibacillaceae</taxon>
        <taxon>Paenibacillus</taxon>
    </lineage>
</organism>
<feature type="transmembrane region" description="Helical" evidence="1">
    <location>
        <begin position="246"/>
        <end position="269"/>
    </location>
</feature>
<dbReference type="Pfam" id="PF01578">
    <property type="entry name" value="Cytochrom_C_asm"/>
    <property type="match status" value="1"/>
</dbReference>
<dbReference type="GO" id="GO:0017004">
    <property type="term" value="P:cytochrome complex assembly"/>
    <property type="evidence" value="ECO:0007669"/>
    <property type="project" value="InterPro"/>
</dbReference>
<gene>
    <name evidence="3" type="primary">ccsA</name>
    <name evidence="3" type="ORF">PUW23_20350</name>
</gene>
<keyword evidence="1" id="KW-1133">Transmembrane helix</keyword>
<accession>A0AAX3MZH6</accession>
<dbReference type="GO" id="GO:0020037">
    <property type="term" value="F:heme binding"/>
    <property type="evidence" value="ECO:0007669"/>
    <property type="project" value="InterPro"/>
</dbReference>
<feature type="domain" description="Cytochrome c assembly protein" evidence="2">
    <location>
        <begin position="67"/>
        <end position="267"/>
    </location>
</feature>
<dbReference type="RefSeq" id="WP_274359011.1">
    <property type="nucleotide sequence ID" value="NZ_CP118101.1"/>
</dbReference>
<evidence type="ECO:0000259" key="2">
    <source>
        <dbReference type="Pfam" id="PF01578"/>
    </source>
</evidence>
<feature type="transmembrane region" description="Helical" evidence="1">
    <location>
        <begin position="6"/>
        <end position="24"/>
    </location>
</feature>
<evidence type="ECO:0000313" key="3">
    <source>
        <dbReference type="EMBL" id="WDH81825.1"/>
    </source>
</evidence>
<feature type="transmembrane region" description="Helical" evidence="1">
    <location>
        <begin position="178"/>
        <end position="207"/>
    </location>
</feature>
<sequence>MSTVDTIHTMLIYIYALSLLFYFSDCIRRNTSAKRMGTGLLAVVSLMQLIYLILRTVDLGHIPIYSMYDFVFLFTFSIVITSLIMTTFRKSEYIVFLLNVVGFSALVLSDFWLAPVVNPMLNWQTVHGLLVMHIALANLGFAALTLAAVFAAIYLFLHFRLKSKQWGDTMRRMPSLEMLYLYMNKASSIGTPMLGVSVMLAVLSIMAEKRWPLLLDAKVLSTLIALCIYLGYFISKRYNGHAPHVMARWTLIGYVFVIVSFISNAWSVFHRWTGE</sequence>
<dbReference type="Proteomes" id="UP001220962">
    <property type="component" value="Chromosome"/>
</dbReference>
<protein>
    <submittedName>
        <fullName evidence="3">Cytochrome c biogenesis protein CcsA</fullName>
    </submittedName>
</protein>
<evidence type="ECO:0000256" key="1">
    <source>
        <dbReference type="SAM" id="Phobius"/>
    </source>
</evidence>
<name>A0AAX3MZH6_9BACL</name>
<keyword evidence="1" id="KW-0472">Membrane</keyword>
<feature type="transmembrane region" description="Helical" evidence="1">
    <location>
        <begin position="66"/>
        <end position="86"/>
    </location>
</feature>
<feature type="transmembrane region" description="Helical" evidence="1">
    <location>
        <begin position="213"/>
        <end position="234"/>
    </location>
</feature>
<feature type="transmembrane region" description="Helical" evidence="1">
    <location>
        <begin position="134"/>
        <end position="157"/>
    </location>
</feature>
<feature type="transmembrane region" description="Helical" evidence="1">
    <location>
        <begin position="93"/>
        <end position="114"/>
    </location>
</feature>
<evidence type="ECO:0000313" key="4">
    <source>
        <dbReference type="Proteomes" id="UP001220962"/>
    </source>
</evidence>
<feature type="transmembrane region" description="Helical" evidence="1">
    <location>
        <begin position="36"/>
        <end position="54"/>
    </location>
</feature>
<proteinExistence type="predicted"/>
<keyword evidence="1" id="KW-0812">Transmembrane</keyword>
<dbReference type="AlphaFoldDB" id="A0AAX3MZH6"/>